<keyword evidence="1" id="KW-1133">Transmembrane helix</keyword>
<dbReference type="RefSeq" id="WP_055973542.1">
    <property type="nucleotide sequence ID" value="NZ_BAABEG010000001.1"/>
</dbReference>
<dbReference type="AlphaFoldDB" id="A0A7X0FCV9"/>
<dbReference type="InterPro" id="IPR011990">
    <property type="entry name" value="TPR-like_helical_dom_sf"/>
</dbReference>
<name>A0A7X0FCV9_9HYPH</name>
<dbReference type="Gene3D" id="1.25.40.10">
    <property type="entry name" value="Tetratricopeptide repeat domain"/>
    <property type="match status" value="1"/>
</dbReference>
<keyword evidence="1" id="KW-0812">Transmembrane</keyword>
<evidence type="ECO:0000313" key="3">
    <source>
        <dbReference type="Proteomes" id="UP000536262"/>
    </source>
</evidence>
<evidence type="ECO:0000256" key="1">
    <source>
        <dbReference type="SAM" id="Phobius"/>
    </source>
</evidence>
<comment type="caution">
    <text evidence="2">The sequence shown here is derived from an EMBL/GenBank/DDBJ whole genome shotgun (WGS) entry which is preliminary data.</text>
</comment>
<feature type="transmembrane region" description="Helical" evidence="1">
    <location>
        <begin position="166"/>
        <end position="183"/>
    </location>
</feature>
<reference evidence="2 3" key="1">
    <citation type="submission" date="2020-08" db="EMBL/GenBank/DDBJ databases">
        <title>Genomic Encyclopedia of Type Strains, Phase IV (KMG-IV): sequencing the most valuable type-strain genomes for metagenomic binning, comparative biology and taxonomic classification.</title>
        <authorList>
            <person name="Goeker M."/>
        </authorList>
    </citation>
    <scope>NUCLEOTIDE SEQUENCE [LARGE SCALE GENOMIC DNA]</scope>
    <source>
        <strain evidence="2 3">DSM 7051</strain>
    </source>
</reference>
<gene>
    <name evidence="2" type="ORF">GGR00_005193</name>
</gene>
<dbReference type="Proteomes" id="UP000536262">
    <property type="component" value="Unassembled WGS sequence"/>
</dbReference>
<keyword evidence="3" id="KW-1185">Reference proteome</keyword>
<accession>A0A7X0FCV9</accession>
<organism evidence="2 3">
    <name type="scientific">Aminobacter aganoensis</name>
    <dbReference type="NCBI Taxonomy" id="83264"/>
    <lineage>
        <taxon>Bacteria</taxon>
        <taxon>Pseudomonadati</taxon>
        <taxon>Pseudomonadota</taxon>
        <taxon>Alphaproteobacteria</taxon>
        <taxon>Hyphomicrobiales</taxon>
        <taxon>Phyllobacteriaceae</taxon>
        <taxon>Aminobacter</taxon>
    </lineage>
</organism>
<dbReference type="EMBL" id="JACHOU010000023">
    <property type="protein sequence ID" value="MBB6357371.1"/>
    <property type="molecule type" value="Genomic_DNA"/>
</dbReference>
<dbReference type="SUPFAM" id="SSF48452">
    <property type="entry name" value="TPR-like"/>
    <property type="match status" value="1"/>
</dbReference>
<proteinExistence type="predicted"/>
<protein>
    <submittedName>
        <fullName evidence="2">Tetratricopeptide (TPR) repeat protein</fullName>
    </submittedName>
</protein>
<sequence length="585" mass="63036">MVASTPAAPAVREALERLVASETFGRSDRARKLLRYLVERDLAGEAERLKGFAIAVDVFGKDAEFDSATDAVVRVQAGRLRELLAQYYAVEGAADPIRITIPRGSYVPAYEAVAESLPDLPASGGIEGENATVVPAAAEPGSAPQHAEDQLDPVLQGTSVKRQLRYFWAAMALVIVMLGILVFRNIGGPSGTNSASMSDFRDATASVTDTVDQLPAVHIHLGPEGGDAARVATVLRTALSGFDTIDLIARDRSERTRRADATDFDFTVNAGPSPGSVLIELQHMASGRILLSRVLSPQEVQPDAIDDRMAEIVTSAIPVSGMIYGYIEQNALQRGLVACLLQSDDFYMDQTAARHRTAYQCMEDLSRRGAKSPIVYAELASLQLEAVTDNYDYPPDATADGAYAQAHIAVQTGATSPYAHRAYGYLQSRLGDRTESIRWMRKAYELNTYDLTMAAAYGYALVLSGSYSDGVPIMKRAVESTSARPGWWDYGLFLGEFMLGNRYAAARAANSLTANKKPHYLGARLIAAHFAGDEKLTASLVKEISATYPAFATDPATAFNKGKYPAELIKSLTKALRAAGLGNQT</sequence>
<evidence type="ECO:0000313" key="2">
    <source>
        <dbReference type="EMBL" id="MBB6357371.1"/>
    </source>
</evidence>
<keyword evidence="1" id="KW-0472">Membrane</keyword>